<dbReference type="Proteomes" id="UP000821845">
    <property type="component" value="Chromosome 10"/>
</dbReference>
<organism evidence="1 2">
    <name type="scientific">Hyalomma asiaticum</name>
    <name type="common">Tick</name>
    <dbReference type="NCBI Taxonomy" id="266040"/>
    <lineage>
        <taxon>Eukaryota</taxon>
        <taxon>Metazoa</taxon>
        <taxon>Ecdysozoa</taxon>
        <taxon>Arthropoda</taxon>
        <taxon>Chelicerata</taxon>
        <taxon>Arachnida</taxon>
        <taxon>Acari</taxon>
        <taxon>Parasitiformes</taxon>
        <taxon>Ixodida</taxon>
        <taxon>Ixodoidea</taxon>
        <taxon>Ixodidae</taxon>
        <taxon>Hyalomminae</taxon>
        <taxon>Hyalomma</taxon>
    </lineage>
</organism>
<protein>
    <submittedName>
        <fullName evidence="1">Uncharacterized protein</fullName>
    </submittedName>
</protein>
<dbReference type="EMBL" id="CM023490">
    <property type="protein sequence ID" value="KAH6942862.1"/>
    <property type="molecule type" value="Genomic_DNA"/>
</dbReference>
<comment type="caution">
    <text evidence="1">The sequence shown here is derived from an EMBL/GenBank/DDBJ whole genome shotgun (WGS) entry which is preliminary data.</text>
</comment>
<evidence type="ECO:0000313" key="2">
    <source>
        <dbReference type="Proteomes" id="UP000821845"/>
    </source>
</evidence>
<reference evidence="1" key="1">
    <citation type="submission" date="2020-05" db="EMBL/GenBank/DDBJ databases">
        <title>Large-scale comparative analyses of tick genomes elucidate their genetic diversity and vector capacities.</title>
        <authorList>
            <person name="Jia N."/>
            <person name="Wang J."/>
            <person name="Shi W."/>
            <person name="Du L."/>
            <person name="Sun Y."/>
            <person name="Zhan W."/>
            <person name="Jiang J."/>
            <person name="Wang Q."/>
            <person name="Zhang B."/>
            <person name="Ji P."/>
            <person name="Sakyi L.B."/>
            <person name="Cui X."/>
            <person name="Yuan T."/>
            <person name="Jiang B."/>
            <person name="Yang W."/>
            <person name="Lam T.T.-Y."/>
            <person name="Chang Q."/>
            <person name="Ding S."/>
            <person name="Wang X."/>
            <person name="Zhu J."/>
            <person name="Ruan X."/>
            <person name="Zhao L."/>
            <person name="Wei J."/>
            <person name="Que T."/>
            <person name="Du C."/>
            <person name="Cheng J."/>
            <person name="Dai P."/>
            <person name="Han X."/>
            <person name="Huang E."/>
            <person name="Gao Y."/>
            <person name="Liu J."/>
            <person name="Shao H."/>
            <person name="Ye R."/>
            <person name="Li L."/>
            <person name="Wei W."/>
            <person name="Wang X."/>
            <person name="Wang C."/>
            <person name="Yang T."/>
            <person name="Huo Q."/>
            <person name="Li W."/>
            <person name="Guo W."/>
            <person name="Chen H."/>
            <person name="Zhou L."/>
            <person name="Ni X."/>
            <person name="Tian J."/>
            <person name="Zhou Y."/>
            <person name="Sheng Y."/>
            <person name="Liu T."/>
            <person name="Pan Y."/>
            <person name="Xia L."/>
            <person name="Li J."/>
            <person name="Zhao F."/>
            <person name="Cao W."/>
        </authorList>
    </citation>
    <scope>NUCLEOTIDE SEQUENCE</scope>
    <source>
        <strain evidence="1">Hyas-2018</strain>
    </source>
</reference>
<sequence>MTLFMYAMGPYMNESYTSCVTLCDTGENEPLDPFNTKEGRFRNGTTCWLSGEESGLKGMCCGGECVANGSSRTAMASIRGSRARLTVAVLAGLLAPVAAAQGLTCTGARDIKFTGALEPLHLDTDHVIGNYGLRGLVVWLHGVFGAIVLPSNDPTEVLKEKRAELASQQYADVLWGLVRRNVIVVLVILVSLVLCVVLPLVAIVSIAFHRVCSCCKSWTSEYSETVLESRTRKKGTNVFYVLTVLMSFMTLGAIATKTHLSRASKVQWTSLTCPGQNKYLHL</sequence>
<proteinExistence type="predicted"/>
<name>A0ACB7TBU0_HYAAI</name>
<gene>
    <name evidence="1" type="ORF">HPB50_011349</name>
</gene>
<evidence type="ECO:0000313" key="1">
    <source>
        <dbReference type="EMBL" id="KAH6942862.1"/>
    </source>
</evidence>
<accession>A0ACB7TBU0</accession>
<keyword evidence="2" id="KW-1185">Reference proteome</keyword>